<dbReference type="AlphaFoldDB" id="A0A1G5RVN7"/>
<keyword evidence="3" id="KW-1185">Reference proteome</keyword>
<feature type="transmembrane region" description="Helical" evidence="1">
    <location>
        <begin position="175"/>
        <end position="195"/>
    </location>
</feature>
<keyword evidence="1" id="KW-0472">Membrane</keyword>
<evidence type="ECO:0000313" key="3">
    <source>
        <dbReference type="Proteomes" id="UP000199208"/>
    </source>
</evidence>
<sequence length="239" mass="25066">MSNNKNVNPFHKSIHFWGQLTIAIALLCTLTIPLYLTFVLGYRPNSSDIISGLISIAGFVGIVWFIEPISYFPTLGPAGTYMSFLSGNIGNMRLPVIVGTQDALGLTPGSEEAEVAGIFALISSTFTNLAVLAVVLVAGQVIVNVLPSAILSSFNFALPGILGAMLVMMGSKIKVPNLVALVAIGVASMVFIRFVPKFLPASIATPISLADTGIIAVLGILYSILSAKKDHTTESAAKA</sequence>
<dbReference type="Proteomes" id="UP000199208">
    <property type="component" value="Unassembled WGS sequence"/>
</dbReference>
<gene>
    <name evidence="2" type="ORF">SAMN03080599_01009</name>
</gene>
<evidence type="ECO:0000256" key="1">
    <source>
        <dbReference type="SAM" id="Phobius"/>
    </source>
</evidence>
<feature type="transmembrane region" description="Helical" evidence="1">
    <location>
        <begin position="149"/>
        <end position="168"/>
    </location>
</feature>
<dbReference type="OrthoDB" id="2052735at2"/>
<evidence type="ECO:0000313" key="2">
    <source>
        <dbReference type="EMBL" id="SCZ77918.1"/>
    </source>
</evidence>
<proteinExistence type="predicted"/>
<organism evidence="2 3">
    <name type="scientific">Acidaminobacter hydrogenoformans DSM 2784</name>
    <dbReference type="NCBI Taxonomy" id="1120920"/>
    <lineage>
        <taxon>Bacteria</taxon>
        <taxon>Bacillati</taxon>
        <taxon>Bacillota</taxon>
        <taxon>Clostridia</taxon>
        <taxon>Peptostreptococcales</taxon>
        <taxon>Acidaminobacteraceae</taxon>
        <taxon>Acidaminobacter</taxon>
    </lineage>
</organism>
<protein>
    <submittedName>
        <fullName evidence="2">Uncharacterized protein</fullName>
    </submittedName>
</protein>
<name>A0A1G5RVN7_9FIRM</name>
<keyword evidence="1" id="KW-0812">Transmembrane</keyword>
<dbReference type="RefSeq" id="WP_092589790.1">
    <property type="nucleotide sequence ID" value="NZ_FMWL01000003.1"/>
</dbReference>
<feature type="transmembrane region" description="Helical" evidence="1">
    <location>
        <begin position="118"/>
        <end position="143"/>
    </location>
</feature>
<keyword evidence="1" id="KW-1133">Transmembrane helix</keyword>
<feature type="transmembrane region" description="Helical" evidence="1">
    <location>
        <begin position="49"/>
        <end position="66"/>
    </location>
</feature>
<reference evidence="2 3" key="1">
    <citation type="submission" date="2016-10" db="EMBL/GenBank/DDBJ databases">
        <authorList>
            <person name="de Groot N.N."/>
        </authorList>
    </citation>
    <scope>NUCLEOTIDE SEQUENCE [LARGE SCALE GENOMIC DNA]</scope>
    <source>
        <strain evidence="2 3">DSM 2784</strain>
    </source>
</reference>
<feature type="transmembrane region" description="Helical" evidence="1">
    <location>
        <begin position="20"/>
        <end position="42"/>
    </location>
</feature>
<dbReference type="EMBL" id="FMWL01000003">
    <property type="protein sequence ID" value="SCZ77918.1"/>
    <property type="molecule type" value="Genomic_DNA"/>
</dbReference>
<dbReference type="STRING" id="1120920.SAMN03080599_01009"/>
<feature type="transmembrane region" description="Helical" evidence="1">
    <location>
        <begin position="207"/>
        <end position="225"/>
    </location>
</feature>
<accession>A0A1G5RVN7</accession>